<sequence length="263" mass="29669">MSENKRKQHFVLVHGSCHGAWCWHKVKPLLEAAGHHVTALNLSACGIDMTKSITEISTCEQYTEPLLNLLNSLPSDEKVVLIGHSFGGLSLAIAMDKFPDKISVSIFLTAFMPDTKHSPSFVLDKFGSTMPLEAWMGTEFEPYGSDNSGLSMFFSNEFMKHALYQLSAVEDLELGLILKRPGSLFMSNLSKVKNFSDEGYGSVPRAYIVCKEDKGIPEEFQRWMIDNFPVNLVMEMEETDHMPMFCKPRQLCDHFLEIADRFA</sequence>
<dbReference type="AlphaFoldDB" id="A0A1J3FI05"/>
<reference evidence="3" key="1">
    <citation type="submission" date="2016-07" db="EMBL/GenBank/DDBJ databases">
        <title>De novo transcriptome assembly of four accessions of the metal hyperaccumulator plant Noccaea caerulescens.</title>
        <authorList>
            <person name="Blande D."/>
            <person name="Halimaa P."/>
            <person name="Tervahauta A.I."/>
            <person name="Aarts M.G."/>
            <person name="Karenlampi S.O."/>
        </authorList>
    </citation>
    <scope>NUCLEOTIDE SEQUENCE</scope>
</reference>
<dbReference type="PANTHER" id="PTHR10992:SF1083">
    <property type="entry name" value="METHYLESTERASE 1"/>
    <property type="match status" value="1"/>
</dbReference>
<dbReference type="SUPFAM" id="SSF53474">
    <property type="entry name" value="alpha/beta-Hydrolases"/>
    <property type="match status" value="1"/>
</dbReference>
<dbReference type="FunFam" id="3.40.50.1820:FF:000051">
    <property type="entry name" value="(S)-hydroxynitrile lyase"/>
    <property type="match status" value="1"/>
</dbReference>
<evidence type="ECO:0000256" key="1">
    <source>
        <dbReference type="ARBA" id="ARBA00022801"/>
    </source>
</evidence>
<feature type="domain" description="AB hydrolase-1" evidence="2">
    <location>
        <begin position="10"/>
        <end position="245"/>
    </location>
</feature>
<name>A0A1J3FI05_NOCCA</name>
<dbReference type="GO" id="GO:0080030">
    <property type="term" value="F:methyl indole-3-acetate esterase activity"/>
    <property type="evidence" value="ECO:0007669"/>
    <property type="project" value="TreeGrafter"/>
</dbReference>
<dbReference type="GO" id="GO:0080032">
    <property type="term" value="F:methyl jasmonate esterase activity"/>
    <property type="evidence" value="ECO:0007669"/>
    <property type="project" value="TreeGrafter"/>
</dbReference>
<dbReference type="Gene3D" id="3.40.50.1820">
    <property type="entry name" value="alpha/beta hydrolase"/>
    <property type="match status" value="1"/>
</dbReference>
<dbReference type="InterPro" id="IPR000073">
    <property type="entry name" value="AB_hydrolase_1"/>
</dbReference>
<dbReference type="GO" id="GO:0009694">
    <property type="term" value="P:jasmonic acid metabolic process"/>
    <property type="evidence" value="ECO:0007669"/>
    <property type="project" value="TreeGrafter"/>
</dbReference>
<evidence type="ECO:0000313" key="3">
    <source>
        <dbReference type="EMBL" id="JAU42128.1"/>
    </source>
</evidence>
<dbReference type="GO" id="GO:0080031">
    <property type="term" value="F:methyl salicylate esterase activity"/>
    <property type="evidence" value="ECO:0007669"/>
    <property type="project" value="TreeGrafter"/>
</dbReference>
<dbReference type="GO" id="GO:0009696">
    <property type="term" value="P:salicylic acid metabolic process"/>
    <property type="evidence" value="ECO:0007669"/>
    <property type="project" value="TreeGrafter"/>
</dbReference>
<gene>
    <name evidence="3" type="ORF">LC_TR16571_c0_g1_i1_g.56625</name>
</gene>
<dbReference type="Pfam" id="PF12697">
    <property type="entry name" value="Abhydrolase_6"/>
    <property type="match status" value="1"/>
</dbReference>
<dbReference type="InterPro" id="IPR045889">
    <property type="entry name" value="MES/HNL"/>
</dbReference>
<proteinExistence type="predicted"/>
<accession>A0A1J3FI05</accession>
<evidence type="ECO:0000259" key="2">
    <source>
        <dbReference type="Pfam" id="PF12697"/>
    </source>
</evidence>
<keyword evidence="1" id="KW-0378">Hydrolase</keyword>
<dbReference type="InterPro" id="IPR029058">
    <property type="entry name" value="AB_hydrolase_fold"/>
</dbReference>
<dbReference type="EMBL" id="GEVK01010704">
    <property type="protein sequence ID" value="JAU42128.1"/>
    <property type="molecule type" value="Transcribed_RNA"/>
</dbReference>
<dbReference type="PANTHER" id="PTHR10992">
    <property type="entry name" value="METHYLESTERASE FAMILY MEMBER"/>
    <property type="match status" value="1"/>
</dbReference>
<organism evidence="3">
    <name type="scientific">Noccaea caerulescens</name>
    <name type="common">Alpine penny-cress</name>
    <name type="synonym">Thlaspi caerulescens</name>
    <dbReference type="NCBI Taxonomy" id="107243"/>
    <lineage>
        <taxon>Eukaryota</taxon>
        <taxon>Viridiplantae</taxon>
        <taxon>Streptophyta</taxon>
        <taxon>Embryophyta</taxon>
        <taxon>Tracheophyta</taxon>
        <taxon>Spermatophyta</taxon>
        <taxon>Magnoliopsida</taxon>
        <taxon>eudicotyledons</taxon>
        <taxon>Gunneridae</taxon>
        <taxon>Pentapetalae</taxon>
        <taxon>rosids</taxon>
        <taxon>malvids</taxon>
        <taxon>Brassicales</taxon>
        <taxon>Brassicaceae</taxon>
        <taxon>Coluteocarpeae</taxon>
        <taxon>Noccaea</taxon>
    </lineage>
</organism>
<protein>
    <submittedName>
        <fullName evidence="3">Methylesterase 1</fullName>
    </submittedName>
</protein>